<dbReference type="GeneID" id="85358216"/>
<keyword evidence="3" id="KW-1185">Reference proteome</keyword>
<dbReference type="EMBL" id="JAUEPS010000075">
    <property type="protein sequence ID" value="KAK0440702.1"/>
    <property type="molecule type" value="Genomic_DNA"/>
</dbReference>
<dbReference type="InterPro" id="IPR001810">
    <property type="entry name" value="F-box_dom"/>
</dbReference>
<proteinExistence type="predicted"/>
<gene>
    <name evidence="2" type="ORF">EV420DRAFT_1581558</name>
</gene>
<protein>
    <recommendedName>
        <fullName evidence="1">F-box domain-containing protein</fullName>
    </recommendedName>
</protein>
<dbReference type="RefSeq" id="XP_060323710.1">
    <property type="nucleotide sequence ID" value="XM_060474668.1"/>
</dbReference>
<reference evidence="2" key="1">
    <citation type="submission" date="2023-06" db="EMBL/GenBank/DDBJ databases">
        <authorList>
            <consortium name="Lawrence Berkeley National Laboratory"/>
            <person name="Ahrendt S."/>
            <person name="Sahu N."/>
            <person name="Indic B."/>
            <person name="Wong-Bajracharya J."/>
            <person name="Merenyi Z."/>
            <person name="Ke H.-M."/>
            <person name="Monk M."/>
            <person name="Kocsube S."/>
            <person name="Drula E."/>
            <person name="Lipzen A."/>
            <person name="Balint B."/>
            <person name="Henrissat B."/>
            <person name="Andreopoulos B."/>
            <person name="Martin F.M."/>
            <person name="Harder C.B."/>
            <person name="Rigling D."/>
            <person name="Ford K.L."/>
            <person name="Foster G.D."/>
            <person name="Pangilinan J."/>
            <person name="Papanicolaou A."/>
            <person name="Barry K."/>
            <person name="LaButti K."/>
            <person name="Viragh M."/>
            <person name="Koriabine M."/>
            <person name="Yan M."/>
            <person name="Riley R."/>
            <person name="Champramary S."/>
            <person name="Plett K.L."/>
            <person name="Tsai I.J."/>
            <person name="Slot J."/>
            <person name="Sipos G."/>
            <person name="Plett J."/>
            <person name="Nagy L.G."/>
            <person name="Grigoriev I.V."/>
        </authorList>
    </citation>
    <scope>NUCLEOTIDE SEQUENCE</scope>
    <source>
        <strain evidence="2">CCBAS 213</strain>
    </source>
</reference>
<accession>A0AA39MND6</accession>
<evidence type="ECO:0000259" key="1">
    <source>
        <dbReference type="Pfam" id="PF12937"/>
    </source>
</evidence>
<evidence type="ECO:0000313" key="2">
    <source>
        <dbReference type="EMBL" id="KAK0440702.1"/>
    </source>
</evidence>
<evidence type="ECO:0000313" key="3">
    <source>
        <dbReference type="Proteomes" id="UP001175211"/>
    </source>
</evidence>
<name>A0AA39MND6_ARMTA</name>
<feature type="domain" description="F-box" evidence="1">
    <location>
        <begin position="7"/>
        <end position="61"/>
    </location>
</feature>
<organism evidence="2 3">
    <name type="scientific">Armillaria tabescens</name>
    <name type="common">Ringless honey mushroom</name>
    <name type="synonym">Agaricus tabescens</name>
    <dbReference type="NCBI Taxonomy" id="1929756"/>
    <lineage>
        <taxon>Eukaryota</taxon>
        <taxon>Fungi</taxon>
        <taxon>Dikarya</taxon>
        <taxon>Basidiomycota</taxon>
        <taxon>Agaricomycotina</taxon>
        <taxon>Agaricomycetes</taxon>
        <taxon>Agaricomycetidae</taxon>
        <taxon>Agaricales</taxon>
        <taxon>Marasmiineae</taxon>
        <taxon>Physalacriaceae</taxon>
        <taxon>Desarmillaria</taxon>
    </lineage>
</organism>
<dbReference type="AlphaFoldDB" id="A0AA39MND6"/>
<comment type="caution">
    <text evidence="2">The sequence shown here is derived from an EMBL/GenBank/DDBJ whole genome shotgun (WGS) entry which is preliminary data.</text>
</comment>
<dbReference type="Proteomes" id="UP001175211">
    <property type="component" value="Unassembled WGS sequence"/>
</dbReference>
<dbReference type="Pfam" id="PF12937">
    <property type="entry name" value="F-box-like"/>
    <property type="match status" value="1"/>
</dbReference>
<sequence length="377" mass="42487">MDPSTVLPVEVLQKIFKHYLSDRKSPVQSFDLSDGLWVLGRVNSAWRSITISSKFLWSTIVILDIPWLVSPSDTANIILTEILRRSGDAPLSITLSVHIKIAHHRRLSDSASRSLFLLLSTQSHRWQSVDLKAPTTIWEDFMQISHSRLHSLRAIVPNDSILLQIPRICSNVVDLTLRVSKLVNYRALTVSPAHVEMPFLQHLDIKSHHIDFLEAITAPRLRSLRFENFAGQSRSCSPLLGFIERSQCSNSLTELDLSWSCDCRDLVAMLSRASSPPYTNSDQRIVPSVLPNLRTLSFLNPEILSDTDVNLILDMVESRIVGQLRHVCLGLVDWDVMRKLKGRLSFLNAFPDVDVELRPALLAGGDYDGGKVVLIWS</sequence>
<dbReference type="SUPFAM" id="SSF52047">
    <property type="entry name" value="RNI-like"/>
    <property type="match status" value="1"/>
</dbReference>